<protein>
    <recommendedName>
        <fullName evidence="5">HTH tetR-type domain-containing protein</fullName>
    </recommendedName>
</protein>
<dbReference type="KEGG" id="cpho:CPHO_05520"/>
<dbReference type="GO" id="GO:0003700">
    <property type="term" value="F:DNA-binding transcription factor activity"/>
    <property type="evidence" value="ECO:0007669"/>
    <property type="project" value="TreeGrafter"/>
</dbReference>
<dbReference type="SUPFAM" id="SSF46689">
    <property type="entry name" value="Homeodomain-like"/>
    <property type="match status" value="1"/>
</dbReference>
<organism evidence="6 7">
    <name type="scientific">Corynebacterium phocae</name>
    <dbReference type="NCBI Taxonomy" id="161895"/>
    <lineage>
        <taxon>Bacteria</taxon>
        <taxon>Bacillati</taxon>
        <taxon>Actinomycetota</taxon>
        <taxon>Actinomycetes</taxon>
        <taxon>Mycobacteriales</taxon>
        <taxon>Corynebacteriaceae</taxon>
        <taxon>Corynebacterium</taxon>
    </lineage>
</organism>
<dbReference type="InterPro" id="IPR049445">
    <property type="entry name" value="TetR_SbtR-like_C"/>
</dbReference>
<feature type="domain" description="HTH tetR-type" evidence="5">
    <location>
        <begin position="6"/>
        <end position="65"/>
    </location>
</feature>
<feature type="DNA-binding region" description="H-T-H motif" evidence="4">
    <location>
        <begin position="28"/>
        <end position="47"/>
    </location>
</feature>
<dbReference type="InterPro" id="IPR036271">
    <property type="entry name" value="Tet_transcr_reg_TetR-rel_C_sf"/>
</dbReference>
<keyword evidence="1" id="KW-0805">Transcription regulation</keyword>
<dbReference type="PANTHER" id="PTHR30055">
    <property type="entry name" value="HTH-TYPE TRANSCRIPTIONAL REGULATOR RUTR"/>
    <property type="match status" value="1"/>
</dbReference>
<accession>A0A1L7D2V6</accession>
<gene>
    <name evidence="6" type="ORF">CPHO_05520</name>
</gene>
<evidence type="ECO:0000256" key="2">
    <source>
        <dbReference type="ARBA" id="ARBA00023125"/>
    </source>
</evidence>
<evidence type="ECO:0000256" key="1">
    <source>
        <dbReference type="ARBA" id="ARBA00023015"/>
    </source>
</evidence>
<dbReference type="Proteomes" id="UP000185491">
    <property type="component" value="Chromosome"/>
</dbReference>
<dbReference type="InterPro" id="IPR050109">
    <property type="entry name" value="HTH-type_TetR-like_transc_reg"/>
</dbReference>
<dbReference type="GO" id="GO:0000976">
    <property type="term" value="F:transcription cis-regulatory region binding"/>
    <property type="evidence" value="ECO:0007669"/>
    <property type="project" value="TreeGrafter"/>
</dbReference>
<evidence type="ECO:0000256" key="3">
    <source>
        <dbReference type="ARBA" id="ARBA00023163"/>
    </source>
</evidence>
<dbReference type="EMBL" id="CP009249">
    <property type="protein sequence ID" value="APT92430.1"/>
    <property type="molecule type" value="Genomic_DNA"/>
</dbReference>
<dbReference type="OrthoDB" id="9795011at2"/>
<evidence type="ECO:0000313" key="7">
    <source>
        <dbReference type="Proteomes" id="UP000185491"/>
    </source>
</evidence>
<dbReference type="InterPro" id="IPR001647">
    <property type="entry name" value="HTH_TetR"/>
</dbReference>
<reference evidence="6 7" key="1">
    <citation type="submission" date="2014-08" db="EMBL/GenBank/DDBJ databases">
        <title>Complete genome sequence of Corynebacterium phocae M408/89/1(T)(=DSM 44612(T)), isolated from the common seal (Phoca vitulina).</title>
        <authorList>
            <person name="Ruckert C."/>
            <person name="Albersmeier A."/>
            <person name="Winkler A."/>
            <person name="Kalinowski J."/>
        </authorList>
    </citation>
    <scope>NUCLEOTIDE SEQUENCE [LARGE SCALE GENOMIC DNA]</scope>
    <source>
        <strain evidence="6 7">M408/89/1</strain>
    </source>
</reference>
<proteinExistence type="predicted"/>
<evidence type="ECO:0000259" key="5">
    <source>
        <dbReference type="PROSITE" id="PS50977"/>
    </source>
</evidence>
<dbReference type="PANTHER" id="PTHR30055:SF234">
    <property type="entry name" value="HTH-TYPE TRANSCRIPTIONAL REGULATOR BETI"/>
    <property type="match status" value="1"/>
</dbReference>
<dbReference type="STRING" id="161895.CPHO_05520"/>
<dbReference type="InterPro" id="IPR009057">
    <property type="entry name" value="Homeodomain-like_sf"/>
</dbReference>
<keyword evidence="7" id="KW-1185">Reference proteome</keyword>
<evidence type="ECO:0000313" key="6">
    <source>
        <dbReference type="EMBL" id="APT92430.1"/>
    </source>
</evidence>
<dbReference type="SUPFAM" id="SSF48498">
    <property type="entry name" value="Tetracyclin repressor-like, C-terminal domain"/>
    <property type="match status" value="1"/>
</dbReference>
<dbReference type="Pfam" id="PF00440">
    <property type="entry name" value="TetR_N"/>
    <property type="match status" value="1"/>
</dbReference>
<sequence>MRQDALRRRKAIIAAATTLIRAHGSAVALEKVAEHAGVGIATVYRNFPDKHSLIIACSAHLAHEFLAFQDATIAGMNAETAAASVRAYADKLLDMGLGALVPALAPTNLDDLSKELRDTRDALLERGEEFITLGKKYGQIAPGVTHWQFIVGLLALTRPRKVNVDVYEPDLSSSMVKIYLAGLKSVAR</sequence>
<dbReference type="Pfam" id="PF21597">
    <property type="entry name" value="TetR_C_43"/>
    <property type="match status" value="1"/>
</dbReference>
<dbReference type="AlphaFoldDB" id="A0A1L7D2V6"/>
<name>A0A1L7D2V6_9CORY</name>
<keyword evidence="3" id="KW-0804">Transcription</keyword>
<dbReference type="RefSeq" id="WP_075733901.1">
    <property type="nucleotide sequence ID" value="NZ_CP009249.1"/>
</dbReference>
<dbReference type="PROSITE" id="PS50977">
    <property type="entry name" value="HTH_TETR_2"/>
    <property type="match status" value="1"/>
</dbReference>
<dbReference type="PRINTS" id="PR00455">
    <property type="entry name" value="HTHTETR"/>
</dbReference>
<keyword evidence="2 4" id="KW-0238">DNA-binding</keyword>
<evidence type="ECO:0000256" key="4">
    <source>
        <dbReference type="PROSITE-ProRule" id="PRU00335"/>
    </source>
</evidence>
<dbReference type="Gene3D" id="1.10.357.10">
    <property type="entry name" value="Tetracycline Repressor, domain 2"/>
    <property type="match status" value="1"/>
</dbReference>